<organism evidence="3 4">
    <name type="scientific">Mus musculus</name>
    <name type="common">Mouse</name>
    <dbReference type="NCBI Taxonomy" id="10090"/>
    <lineage>
        <taxon>Eukaryota</taxon>
        <taxon>Metazoa</taxon>
        <taxon>Chordata</taxon>
        <taxon>Craniata</taxon>
        <taxon>Vertebrata</taxon>
        <taxon>Euteleostomi</taxon>
        <taxon>Mammalia</taxon>
        <taxon>Eutheria</taxon>
        <taxon>Euarchontoglires</taxon>
        <taxon>Glires</taxon>
        <taxon>Rodentia</taxon>
        <taxon>Myomorpha</taxon>
        <taxon>Muroidea</taxon>
        <taxon>Muridae</taxon>
        <taxon>Murinae</taxon>
        <taxon>Mus</taxon>
        <taxon>Mus</taxon>
    </lineage>
</organism>
<dbReference type="Gene3D" id="2.130.10.130">
    <property type="entry name" value="Integrin alpha, N-terminal"/>
    <property type="match status" value="1"/>
</dbReference>
<dbReference type="Bgee" id="ENSMUSG00000030786">
    <property type="expression patterns" value="Expressed in granulocyte and 51 other cell types or tissues"/>
</dbReference>
<dbReference type="Ensembl" id="ENSMUST00000156593.3">
    <property type="protein sequence ID" value="ENSMUSP00000121676.2"/>
    <property type="gene ID" value="ENSMUSG00000030786.19"/>
</dbReference>
<dbReference type="ProteomicsDB" id="361841"/>
<evidence type="ECO:0000313" key="4">
    <source>
        <dbReference type="Proteomes" id="UP000000589"/>
    </source>
</evidence>
<keyword evidence="4" id="KW-1185">Reference proteome</keyword>
<proteinExistence type="evidence at protein level"/>
<dbReference type="SMR" id="D6RJ73"/>
<dbReference type="InterPro" id="IPR028994">
    <property type="entry name" value="Integrin_alpha_N"/>
</dbReference>
<evidence type="ECO:0000313" key="3">
    <source>
        <dbReference type="Ensembl" id="ENSMUSP00000121676.2"/>
    </source>
</evidence>
<feature type="signal peptide" evidence="2">
    <location>
        <begin position="1"/>
        <end position="16"/>
    </location>
</feature>
<dbReference type="MGI" id="MGI:96607">
    <property type="gene designation" value="Itgam"/>
</dbReference>
<dbReference type="PANTHER" id="PTHR23220:SF130">
    <property type="entry name" value="INTEGRIN ALPHA-M"/>
    <property type="match status" value="1"/>
</dbReference>
<name>D6RJ73_MOUSE</name>
<reference evidence="3 4" key="1">
    <citation type="journal article" date="2009" name="PLoS Biol.">
        <title>Lineage-specific biology revealed by a finished genome assembly of the mouse.</title>
        <authorList>
            <consortium name="Mouse Genome Sequencing Consortium"/>
            <person name="Church D.M."/>
            <person name="Goodstadt L."/>
            <person name="Hillier L.W."/>
            <person name="Zody M.C."/>
            <person name="Goldstein S."/>
            <person name="She X."/>
            <person name="Bult C.J."/>
            <person name="Agarwala R."/>
            <person name="Cherry J.L."/>
            <person name="DiCuccio M."/>
            <person name="Hlavina W."/>
            <person name="Kapustin Y."/>
            <person name="Meric P."/>
            <person name="Maglott D."/>
            <person name="Birtle Z."/>
            <person name="Marques A.C."/>
            <person name="Graves T."/>
            <person name="Zhou S."/>
            <person name="Teague B."/>
            <person name="Potamousis K."/>
            <person name="Churas C."/>
            <person name="Place M."/>
            <person name="Herschleb J."/>
            <person name="Runnheim R."/>
            <person name="Forrest D."/>
            <person name="Amos-Landgraf J."/>
            <person name="Schwartz D.C."/>
            <person name="Cheng Z."/>
            <person name="Lindblad-Toh K."/>
            <person name="Eichler E.E."/>
            <person name="Ponting C.P."/>
        </authorList>
    </citation>
    <scope>NUCLEOTIDE SEQUENCE [LARGE SCALE GENOMIC DNA]</scope>
    <source>
        <strain evidence="3 4">C57BL/6J</strain>
    </source>
</reference>
<reference evidence="3" key="4">
    <citation type="submission" date="2025-08" db="UniProtKB">
        <authorList>
            <consortium name="Ensembl"/>
        </authorList>
    </citation>
    <scope>IDENTIFICATION</scope>
    <source>
        <strain evidence="3">C57BL/6J</strain>
    </source>
</reference>
<feature type="repeat" description="FG-GAP" evidence="1">
    <location>
        <begin position="18"/>
        <end position="75"/>
    </location>
</feature>
<reference evidence="5" key="2">
    <citation type="journal article" date="2010" name="Cell">
        <title>A tissue-specific atlas of mouse protein phosphorylation and expression.</title>
        <authorList>
            <person name="Huttlin E.L."/>
            <person name="Jedrychowski M.P."/>
            <person name="Elias J.E."/>
            <person name="Goswami T."/>
            <person name="Rad R."/>
            <person name="Beausoleil S.A."/>
            <person name="Villen J."/>
            <person name="Haas W."/>
            <person name="Sowa M.E."/>
            <person name="Gygi S.P."/>
        </authorList>
    </citation>
    <scope>IDENTIFICATION BY MASS SPECTROMETRY [LARGE SCALE ANALYSIS]</scope>
</reference>
<dbReference type="VEuPathDB" id="HostDB:ENSMUSG00000030786"/>
<evidence type="ECO:0000256" key="2">
    <source>
        <dbReference type="SAM" id="SignalP"/>
    </source>
</evidence>
<gene>
    <name evidence="3" type="primary">Itgam</name>
</gene>
<protein>
    <submittedName>
        <fullName evidence="3">Integrin alpha M</fullName>
    </submittedName>
</protein>
<reference evidence="3" key="5">
    <citation type="submission" date="2025-09" db="UniProtKB">
        <authorList>
            <consortium name="Ensembl"/>
        </authorList>
    </citation>
    <scope>IDENTIFICATION</scope>
    <source>
        <strain evidence="3">C57BL/6J</strain>
    </source>
</reference>
<keyword evidence="2" id="KW-0732">Signal</keyword>
<reference evidence="3 4" key="3">
    <citation type="journal article" date="2011" name="PLoS Biol.">
        <title>Modernizing reference genome assemblies.</title>
        <authorList>
            <person name="Church D.M."/>
            <person name="Schneider V.A."/>
            <person name="Graves T."/>
            <person name="Auger K."/>
            <person name="Cunningham F."/>
            <person name="Bouk N."/>
            <person name="Chen H.C."/>
            <person name="Agarwala R."/>
            <person name="McLaren W.M."/>
            <person name="Ritchie G.R."/>
            <person name="Albracht D."/>
            <person name="Kremitzki M."/>
            <person name="Rock S."/>
            <person name="Kotkiewicz H."/>
            <person name="Kremitzki C."/>
            <person name="Wollam A."/>
            <person name="Trani L."/>
            <person name="Fulton L."/>
            <person name="Fulton R."/>
            <person name="Matthews L."/>
            <person name="Whitehead S."/>
            <person name="Chow W."/>
            <person name="Torrance J."/>
            <person name="Dunn M."/>
            <person name="Harden G."/>
            <person name="Threadgold G."/>
            <person name="Wood J."/>
            <person name="Collins J."/>
            <person name="Heath P."/>
            <person name="Griffiths G."/>
            <person name="Pelan S."/>
            <person name="Grafham D."/>
            <person name="Eichler E.E."/>
            <person name="Weinstock G."/>
            <person name="Mardis E.R."/>
            <person name="Wilson R.K."/>
            <person name="Howe K."/>
            <person name="Flicek P."/>
            <person name="Hubbard T."/>
        </authorList>
    </citation>
    <scope>NUCLEOTIDE SEQUENCE [LARGE SCALE GENOMIC DNA]</scope>
    <source>
        <strain evidence="3 4">C57BL/6J</strain>
    </source>
</reference>
<dbReference type="PROSITE" id="PS51470">
    <property type="entry name" value="FG_GAP"/>
    <property type="match status" value="1"/>
</dbReference>
<evidence type="ECO:0000256" key="1">
    <source>
        <dbReference type="PROSITE-ProRule" id="PRU00803"/>
    </source>
</evidence>
<dbReference type="Proteomes" id="UP000000589">
    <property type="component" value="Chromosome 7"/>
</dbReference>
<dbReference type="AlphaFoldDB" id="D6RJ73"/>
<dbReference type="InterPro" id="IPR013519">
    <property type="entry name" value="Int_alpha_beta-p"/>
</dbReference>
<dbReference type="GeneTree" id="ENSGT00940000161282"/>
<dbReference type="PANTHER" id="PTHR23220">
    <property type="entry name" value="INTEGRIN ALPHA"/>
    <property type="match status" value="1"/>
</dbReference>
<feature type="chain" id="PRO_5005671979" evidence="2">
    <location>
        <begin position="17"/>
        <end position="94"/>
    </location>
</feature>
<accession>D6RJ73</accession>
<dbReference type="ExpressionAtlas" id="D6RJ73">
    <property type="expression patterns" value="baseline and differential"/>
</dbReference>
<sequence>MTLKALLVTALALCHGFNLDTEHPMTFQENAKGFGQSVVQLGGTSVVVAAPQEAKAVNQTGALYQCDYSTSRCHPIPLQGSLCIHLSSQYLQRL</sequence>
<evidence type="ECO:0007829" key="5">
    <source>
        <dbReference type="PubMed" id="21183079"/>
    </source>
</evidence>